<protein>
    <submittedName>
        <fullName evidence="7">Putative membrane protein</fullName>
    </submittedName>
</protein>
<dbReference type="InterPro" id="IPR003807">
    <property type="entry name" value="DUF202"/>
</dbReference>
<evidence type="ECO:0000313" key="7">
    <source>
        <dbReference type="EMBL" id="NYI67331.1"/>
    </source>
</evidence>
<organism evidence="7 8">
    <name type="scientific">Spelaeicoccus albus</name>
    <dbReference type="NCBI Taxonomy" id="1280376"/>
    <lineage>
        <taxon>Bacteria</taxon>
        <taxon>Bacillati</taxon>
        <taxon>Actinomycetota</taxon>
        <taxon>Actinomycetes</taxon>
        <taxon>Micrococcales</taxon>
        <taxon>Brevibacteriaceae</taxon>
        <taxon>Spelaeicoccus</taxon>
    </lineage>
</organism>
<evidence type="ECO:0000259" key="6">
    <source>
        <dbReference type="Pfam" id="PF02656"/>
    </source>
</evidence>
<dbReference type="EMBL" id="JACBZP010000001">
    <property type="protein sequence ID" value="NYI67331.1"/>
    <property type="molecule type" value="Genomic_DNA"/>
</dbReference>
<feature type="transmembrane region" description="Helical" evidence="5">
    <location>
        <begin position="94"/>
        <end position="115"/>
    </location>
</feature>
<dbReference type="Pfam" id="PF02656">
    <property type="entry name" value="DUF202"/>
    <property type="match status" value="1"/>
</dbReference>
<dbReference type="Proteomes" id="UP000539111">
    <property type="component" value="Unassembled WGS sequence"/>
</dbReference>
<keyword evidence="3 5" id="KW-1133">Transmembrane helix</keyword>
<evidence type="ECO:0000256" key="1">
    <source>
        <dbReference type="ARBA" id="ARBA00004127"/>
    </source>
</evidence>
<keyword evidence="2 5" id="KW-0812">Transmembrane</keyword>
<evidence type="ECO:0000256" key="3">
    <source>
        <dbReference type="ARBA" id="ARBA00022989"/>
    </source>
</evidence>
<evidence type="ECO:0000256" key="5">
    <source>
        <dbReference type="SAM" id="Phobius"/>
    </source>
</evidence>
<accession>A0A7Z0D0G3</accession>
<gene>
    <name evidence="7" type="ORF">BJY26_001637</name>
</gene>
<reference evidence="7 8" key="1">
    <citation type="submission" date="2020-07" db="EMBL/GenBank/DDBJ databases">
        <title>Sequencing the genomes of 1000 actinobacteria strains.</title>
        <authorList>
            <person name="Klenk H.-P."/>
        </authorList>
    </citation>
    <scope>NUCLEOTIDE SEQUENCE [LARGE SCALE GENOMIC DNA]</scope>
    <source>
        <strain evidence="7 8">DSM 26341</strain>
    </source>
</reference>
<feature type="transmembrane region" description="Helical" evidence="5">
    <location>
        <begin position="24"/>
        <end position="46"/>
    </location>
</feature>
<keyword evidence="4 5" id="KW-0472">Membrane</keyword>
<sequence length="122" mass="13290">MTPRWREQGDDPDYRFTLANERTFLSWIRTALALLAGAVAIDQFAGGLAPRWIIVALAVGLGLLAILLSAVAYVRWKANEIAMRRRRAMPHSPVLSILAGAALAIGVVFVAVILLRPVLMQG</sequence>
<comment type="caution">
    <text evidence="7">The sequence shown here is derived from an EMBL/GenBank/DDBJ whole genome shotgun (WGS) entry which is preliminary data.</text>
</comment>
<keyword evidence="8" id="KW-1185">Reference proteome</keyword>
<evidence type="ECO:0000256" key="4">
    <source>
        <dbReference type="ARBA" id="ARBA00023136"/>
    </source>
</evidence>
<feature type="domain" description="DUF202" evidence="6">
    <location>
        <begin position="15"/>
        <end position="78"/>
    </location>
</feature>
<evidence type="ECO:0000313" key="8">
    <source>
        <dbReference type="Proteomes" id="UP000539111"/>
    </source>
</evidence>
<comment type="subcellular location">
    <subcellularLocation>
        <location evidence="1">Endomembrane system</location>
        <topology evidence="1">Multi-pass membrane protein</topology>
    </subcellularLocation>
</comment>
<evidence type="ECO:0000256" key="2">
    <source>
        <dbReference type="ARBA" id="ARBA00022692"/>
    </source>
</evidence>
<dbReference type="AlphaFoldDB" id="A0A7Z0D0G3"/>
<dbReference type="GO" id="GO:0012505">
    <property type="term" value="C:endomembrane system"/>
    <property type="evidence" value="ECO:0007669"/>
    <property type="project" value="UniProtKB-SubCell"/>
</dbReference>
<name>A0A7Z0D0G3_9MICO</name>
<proteinExistence type="predicted"/>
<feature type="transmembrane region" description="Helical" evidence="5">
    <location>
        <begin position="52"/>
        <end position="74"/>
    </location>
</feature>